<gene>
    <name evidence="2" type="ORF">TcarDRAFT_1985</name>
</gene>
<evidence type="ECO:0000313" key="2">
    <source>
        <dbReference type="EMBL" id="EAX48513.1"/>
    </source>
</evidence>
<sequence>MPRILHFADLHLGAPFRQFGPRGKLLREGLKKTLENIIAAAQKERADLVLCAGDLVDANQVSPATVDFIAAHVWQIGRTGRYSTRHP</sequence>
<dbReference type="Proteomes" id="UP000005139">
    <property type="component" value="Unassembled WGS sequence"/>
</dbReference>
<dbReference type="GO" id="GO:0016787">
    <property type="term" value="F:hydrolase activity"/>
    <property type="evidence" value="ECO:0007669"/>
    <property type="project" value="InterPro"/>
</dbReference>
<evidence type="ECO:0000259" key="1">
    <source>
        <dbReference type="Pfam" id="PF00149"/>
    </source>
</evidence>
<organism evidence="2 3">
    <name type="scientific">Thermosinus carboxydivorans Nor1</name>
    <dbReference type="NCBI Taxonomy" id="401526"/>
    <lineage>
        <taxon>Bacteria</taxon>
        <taxon>Bacillati</taxon>
        <taxon>Bacillota</taxon>
        <taxon>Negativicutes</taxon>
        <taxon>Selenomonadales</taxon>
        <taxon>Sporomusaceae</taxon>
        <taxon>Thermosinus</taxon>
    </lineage>
</organism>
<accession>A1HMM3</accession>
<dbReference type="PANTHER" id="PTHR30337">
    <property type="entry name" value="COMPONENT OF ATP-DEPENDENT DSDNA EXONUCLEASE"/>
    <property type="match status" value="1"/>
</dbReference>
<proteinExistence type="predicted"/>
<reference evidence="2 3" key="2">
    <citation type="submission" date="2007-01" db="EMBL/GenBank/DDBJ databases">
        <title>Sequencing of the draft genome and assembly of Thermosinus carboxydivorans Nor1.</title>
        <authorList>
            <consortium name="US DOE Joint Genome Institute (JGI-PGF)"/>
            <person name="Copeland A."/>
            <person name="Lucas S."/>
            <person name="Lapidus A."/>
            <person name="Barry K."/>
            <person name="Glavina del Rio T."/>
            <person name="Dalin E."/>
            <person name="Tice H."/>
            <person name="Bruce D."/>
            <person name="Pitluck S."/>
            <person name="Richardson P."/>
        </authorList>
    </citation>
    <scope>NUCLEOTIDE SEQUENCE [LARGE SCALE GENOMIC DNA]</scope>
    <source>
        <strain evidence="2 3">Nor1</strain>
    </source>
</reference>
<dbReference type="RefSeq" id="WP_007288285.1">
    <property type="nucleotide sequence ID" value="NZ_AAWL01000002.1"/>
</dbReference>
<reference evidence="2 3" key="1">
    <citation type="submission" date="2007-01" db="EMBL/GenBank/DDBJ databases">
        <title>Annotation of the draft genome assembly of Thermosinus carboxydivorans Nor1.</title>
        <authorList>
            <consortium name="US DOE Joint Genome Institute (JGI-ORNL)"/>
            <person name="Larimer F."/>
            <person name="Land M."/>
            <person name="Hauser L."/>
        </authorList>
    </citation>
    <scope>NUCLEOTIDE SEQUENCE [LARGE SCALE GENOMIC DNA]</scope>
    <source>
        <strain evidence="2 3">Nor1</strain>
    </source>
</reference>
<dbReference type="OrthoDB" id="9773856at2"/>
<name>A1HMM3_9FIRM</name>
<protein>
    <recommendedName>
        <fullName evidence="1">Calcineurin-like phosphoesterase domain-containing protein</fullName>
    </recommendedName>
</protein>
<comment type="caution">
    <text evidence="2">The sequence shown here is derived from an EMBL/GenBank/DDBJ whole genome shotgun (WGS) entry which is preliminary data.</text>
</comment>
<feature type="domain" description="Calcineurin-like phosphoesterase" evidence="1">
    <location>
        <begin position="3"/>
        <end position="73"/>
    </location>
</feature>
<evidence type="ECO:0000313" key="3">
    <source>
        <dbReference type="Proteomes" id="UP000005139"/>
    </source>
</evidence>
<keyword evidence="3" id="KW-1185">Reference proteome</keyword>
<dbReference type="SUPFAM" id="SSF56300">
    <property type="entry name" value="Metallo-dependent phosphatases"/>
    <property type="match status" value="1"/>
</dbReference>
<dbReference type="Gene3D" id="3.60.21.10">
    <property type="match status" value="1"/>
</dbReference>
<dbReference type="InterPro" id="IPR029052">
    <property type="entry name" value="Metallo-depent_PP-like"/>
</dbReference>
<dbReference type="AlphaFoldDB" id="A1HMM3"/>
<dbReference type="InterPro" id="IPR004843">
    <property type="entry name" value="Calcineurin-like_PHP"/>
</dbReference>
<dbReference type="InterPro" id="IPR050535">
    <property type="entry name" value="DNA_Repair-Maintenance_Comp"/>
</dbReference>
<dbReference type="EMBL" id="AAWL01000002">
    <property type="protein sequence ID" value="EAX48513.1"/>
    <property type="molecule type" value="Genomic_DNA"/>
</dbReference>
<dbReference type="Pfam" id="PF00149">
    <property type="entry name" value="Metallophos"/>
    <property type="match status" value="1"/>
</dbReference>